<accession>A0AB34IB52</accession>
<dbReference type="AlphaFoldDB" id="A0AB34IB52"/>
<sequence length="117" mass="11703">MGVRGLLPRYDATNTPLRELVPLLEAAMYSKQAVLAMAATVSGATAASIMAELIKQTQTLRGAGSATSAAGASSLAGQSAPSGHSDAYEEALTGEAFIKFKAALASADLLSTAGSAD</sequence>
<comment type="caution">
    <text evidence="1">The sequence shown here is derived from an EMBL/GenBank/DDBJ whole genome shotgun (WGS) entry which is preliminary data.</text>
</comment>
<proteinExistence type="predicted"/>
<name>A0AB34IB52_PRYPA</name>
<dbReference type="EMBL" id="JBGBPQ010000033">
    <property type="protein sequence ID" value="KAL1495113.1"/>
    <property type="molecule type" value="Genomic_DNA"/>
</dbReference>
<gene>
    <name evidence="1" type="ORF">AB1Y20_016981</name>
</gene>
<evidence type="ECO:0000313" key="1">
    <source>
        <dbReference type="EMBL" id="KAL1495113.1"/>
    </source>
</evidence>
<evidence type="ECO:0000313" key="2">
    <source>
        <dbReference type="Proteomes" id="UP001515480"/>
    </source>
</evidence>
<organism evidence="1 2">
    <name type="scientific">Prymnesium parvum</name>
    <name type="common">Toxic golden alga</name>
    <dbReference type="NCBI Taxonomy" id="97485"/>
    <lineage>
        <taxon>Eukaryota</taxon>
        <taxon>Haptista</taxon>
        <taxon>Haptophyta</taxon>
        <taxon>Prymnesiophyceae</taxon>
        <taxon>Prymnesiales</taxon>
        <taxon>Prymnesiaceae</taxon>
        <taxon>Prymnesium</taxon>
    </lineage>
</organism>
<reference evidence="1 2" key="1">
    <citation type="journal article" date="2024" name="Science">
        <title>Giant polyketide synthase enzymes in the biosynthesis of giant marine polyether toxins.</title>
        <authorList>
            <person name="Fallon T.R."/>
            <person name="Shende V.V."/>
            <person name="Wierzbicki I.H."/>
            <person name="Pendleton A.L."/>
            <person name="Watervoot N.F."/>
            <person name="Auber R.P."/>
            <person name="Gonzalez D.J."/>
            <person name="Wisecaver J.H."/>
            <person name="Moore B.S."/>
        </authorList>
    </citation>
    <scope>NUCLEOTIDE SEQUENCE [LARGE SCALE GENOMIC DNA]</scope>
    <source>
        <strain evidence="1 2">12B1</strain>
    </source>
</reference>
<protein>
    <submittedName>
        <fullName evidence="1">Uncharacterized protein</fullName>
    </submittedName>
</protein>
<keyword evidence="2" id="KW-1185">Reference proteome</keyword>
<dbReference type="Proteomes" id="UP001515480">
    <property type="component" value="Unassembled WGS sequence"/>
</dbReference>